<keyword evidence="3" id="KW-1185">Reference proteome</keyword>
<comment type="caution">
    <text evidence="2">The sequence shown here is derived from an EMBL/GenBank/DDBJ whole genome shotgun (WGS) entry which is preliminary data.</text>
</comment>
<proteinExistence type="predicted"/>
<dbReference type="InterPro" id="IPR004143">
    <property type="entry name" value="BPL_LPL_catalytic"/>
</dbReference>
<sequence>MTATWRLIDPIETSGITQMAIDEWLLEQHRLAYGLPCLRFYTWKPAAISLGYHQRDYPDHWHTLKWNGQALDIVRRPSGGRAVLHQGDLTYSLVLSGYGGRRRDIYAQLCQFLIEGWKQLGISLSLGSNKRGYQKTHNCFGSNTVADLVMDNGYKLIGSAQLYRNSCILQHGSIRLMPNPDLVQAVFGSPVTPPPNLVNIHRIDVAGALTVAAENIFDIQFKKKPLSPQEQEQAFVWAQAKYHAP</sequence>
<feature type="domain" description="BPL/LPL catalytic" evidence="1">
    <location>
        <begin position="32"/>
        <end position="221"/>
    </location>
</feature>
<gene>
    <name evidence="2" type="ORF">DXZ20_32135</name>
</gene>
<dbReference type="AlphaFoldDB" id="A0A6M0RVD6"/>
<reference evidence="2 3" key="1">
    <citation type="journal article" date="2020" name="Microb. Ecol.">
        <title>Ecogenomics of the Marine Benthic Filamentous Cyanobacterium Adonisia.</title>
        <authorList>
            <person name="Walter J.M."/>
            <person name="Coutinho F.H."/>
            <person name="Leomil L."/>
            <person name="Hargreaves P.I."/>
            <person name="Campeao M.E."/>
            <person name="Vieira V.V."/>
            <person name="Silva B.S."/>
            <person name="Fistarol G.O."/>
            <person name="Salomon P.S."/>
            <person name="Sawabe T."/>
            <person name="Mino S."/>
            <person name="Hosokawa M."/>
            <person name="Miyashita H."/>
            <person name="Maruyama F."/>
            <person name="van Verk M.C."/>
            <person name="Dutilh B.E."/>
            <person name="Thompson C.C."/>
            <person name="Thompson F.L."/>
        </authorList>
    </citation>
    <scope>NUCLEOTIDE SEQUENCE [LARGE SCALE GENOMIC DNA]</scope>
    <source>
        <strain evidence="2 3">CCMR0081</strain>
    </source>
</reference>
<dbReference type="Gene3D" id="3.30.930.10">
    <property type="entry name" value="Bira Bifunctional Protein, Domain 2"/>
    <property type="match status" value="1"/>
</dbReference>
<dbReference type="PROSITE" id="PS51733">
    <property type="entry name" value="BPL_LPL_CATALYTIC"/>
    <property type="match status" value="1"/>
</dbReference>
<dbReference type="EMBL" id="QXHD01000004">
    <property type="protein sequence ID" value="NEZ60217.1"/>
    <property type="molecule type" value="Genomic_DNA"/>
</dbReference>
<evidence type="ECO:0000313" key="2">
    <source>
        <dbReference type="EMBL" id="NEZ60217.1"/>
    </source>
</evidence>
<dbReference type="InterPro" id="IPR050664">
    <property type="entry name" value="Octanoyltrans_LipM/LipL"/>
</dbReference>
<dbReference type="SUPFAM" id="SSF55681">
    <property type="entry name" value="Class II aaRS and biotin synthetases"/>
    <property type="match status" value="1"/>
</dbReference>
<evidence type="ECO:0000259" key="1">
    <source>
        <dbReference type="PROSITE" id="PS51733"/>
    </source>
</evidence>
<dbReference type="Proteomes" id="UP000481033">
    <property type="component" value="Unassembled WGS sequence"/>
</dbReference>
<dbReference type="InterPro" id="IPR045864">
    <property type="entry name" value="aa-tRNA-synth_II/BPL/LPL"/>
</dbReference>
<accession>A0A6M0RVD6</accession>
<name>A0A6M0RVD6_9CYAN</name>
<dbReference type="Pfam" id="PF21948">
    <property type="entry name" value="LplA-B_cat"/>
    <property type="match status" value="1"/>
</dbReference>
<dbReference type="RefSeq" id="WP_163668214.1">
    <property type="nucleotide sequence ID" value="NZ_QXHD01000004.1"/>
</dbReference>
<dbReference type="PANTHER" id="PTHR43679:SF2">
    <property type="entry name" value="OCTANOYL-[GCVH]:PROTEIN N-OCTANOYLTRANSFERASE"/>
    <property type="match status" value="1"/>
</dbReference>
<organism evidence="2 3">
    <name type="scientific">Adonisia turfae CCMR0081</name>
    <dbReference type="NCBI Taxonomy" id="2292702"/>
    <lineage>
        <taxon>Bacteria</taxon>
        <taxon>Bacillati</taxon>
        <taxon>Cyanobacteriota</taxon>
        <taxon>Adonisia</taxon>
        <taxon>Adonisia turfae</taxon>
    </lineage>
</organism>
<protein>
    <submittedName>
        <fullName evidence="2">Lipoate--protein ligase family protein</fullName>
    </submittedName>
</protein>
<dbReference type="GO" id="GO:0016874">
    <property type="term" value="F:ligase activity"/>
    <property type="evidence" value="ECO:0007669"/>
    <property type="project" value="UniProtKB-KW"/>
</dbReference>
<dbReference type="PANTHER" id="PTHR43679">
    <property type="entry name" value="OCTANOYLTRANSFERASE LIPM-RELATED"/>
    <property type="match status" value="1"/>
</dbReference>
<evidence type="ECO:0000313" key="3">
    <source>
        <dbReference type="Proteomes" id="UP000481033"/>
    </source>
</evidence>
<keyword evidence="2" id="KW-0436">Ligase</keyword>